<dbReference type="SUPFAM" id="SSF55811">
    <property type="entry name" value="Nudix"/>
    <property type="match status" value="1"/>
</dbReference>
<organism evidence="2 3">
    <name type="scientific">Thermoflavimicrobium daqui</name>
    <dbReference type="NCBI Taxonomy" id="2137476"/>
    <lineage>
        <taxon>Bacteria</taxon>
        <taxon>Bacillati</taxon>
        <taxon>Bacillota</taxon>
        <taxon>Bacilli</taxon>
        <taxon>Bacillales</taxon>
        <taxon>Thermoactinomycetaceae</taxon>
        <taxon>Thermoflavimicrobium</taxon>
    </lineage>
</organism>
<accession>A0A364K404</accession>
<reference evidence="2 3" key="2">
    <citation type="submission" date="2018-06" db="EMBL/GenBank/DDBJ databases">
        <authorList>
            <person name="Zhirakovskaya E."/>
        </authorList>
    </citation>
    <scope>NUCLEOTIDE SEQUENCE [LARGE SCALE GENOMIC DNA]</scope>
    <source>
        <strain evidence="2 3">FBKL4.011</strain>
    </source>
</reference>
<evidence type="ECO:0000313" key="2">
    <source>
        <dbReference type="EMBL" id="RAL24118.1"/>
    </source>
</evidence>
<dbReference type="AlphaFoldDB" id="A0A364K404"/>
<dbReference type="InterPro" id="IPR000086">
    <property type="entry name" value="NUDIX_hydrolase_dom"/>
</dbReference>
<reference evidence="2 3" key="1">
    <citation type="submission" date="2018-06" db="EMBL/GenBank/DDBJ databases">
        <title>Thermoflavimicrobium daqus sp. nov., a thermophilic microbe isolated from Moutai-flavour Daqu.</title>
        <authorList>
            <person name="Wang X."/>
            <person name="Zhou H."/>
        </authorList>
    </citation>
    <scope>NUCLEOTIDE SEQUENCE [LARGE SCALE GENOMIC DNA]</scope>
    <source>
        <strain evidence="2 3">FBKL4.011</strain>
    </source>
</reference>
<dbReference type="Gene3D" id="3.90.79.10">
    <property type="entry name" value="Nucleoside Triphosphate Pyrophosphohydrolase"/>
    <property type="match status" value="1"/>
</dbReference>
<dbReference type="PROSITE" id="PS51462">
    <property type="entry name" value="NUDIX"/>
    <property type="match status" value="1"/>
</dbReference>
<evidence type="ECO:0000259" key="1">
    <source>
        <dbReference type="PROSITE" id="PS51462"/>
    </source>
</evidence>
<evidence type="ECO:0000313" key="3">
    <source>
        <dbReference type="Proteomes" id="UP000251213"/>
    </source>
</evidence>
<keyword evidence="3" id="KW-1185">Reference proteome</keyword>
<sequence length="150" mass="17684">MDNHFSKKVLGYIVRKNIRKWELLVFEHQDIPDAGIQIPGGTVEDYDYDLSAALLREIKEETGLEDVTVLTEILSEIYYHDIKKEFQERHFFIVTTSTKEDEWLYTVKSSGKDSDLKFNYYWEELHTVSQLAGDQHIAIKHVLNFLEKNE</sequence>
<name>A0A364K404_9BACL</name>
<dbReference type="CDD" id="cd04663">
    <property type="entry name" value="NUDIX_Hydrolase"/>
    <property type="match status" value="1"/>
</dbReference>
<comment type="caution">
    <text evidence="2">The sequence shown here is derived from an EMBL/GenBank/DDBJ whole genome shotgun (WGS) entry which is preliminary data.</text>
</comment>
<feature type="domain" description="Nudix hydrolase" evidence="1">
    <location>
        <begin position="4"/>
        <end position="147"/>
    </location>
</feature>
<dbReference type="Proteomes" id="UP000251213">
    <property type="component" value="Unassembled WGS sequence"/>
</dbReference>
<dbReference type="OrthoDB" id="2661124at2"/>
<dbReference type="EMBL" id="QJKK01000005">
    <property type="protein sequence ID" value="RAL24118.1"/>
    <property type="molecule type" value="Genomic_DNA"/>
</dbReference>
<proteinExistence type="predicted"/>
<gene>
    <name evidence="2" type="ORF">DL897_10530</name>
</gene>
<dbReference type="Pfam" id="PF00293">
    <property type="entry name" value="NUDIX"/>
    <property type="match status" value="1"/>
</dbReference>
<protein>
    <recommendedName>
        <fullName evidence="1">Nudix hydrolase domain-containing protein</fullName>
    </recommendedName>
</protein>
<dbReference type="InterPro" id="IPR015797">
    <property type="entry name" value="NUDIX_hydrolase-like_dom_sf"/>
</dbReference>